<dbReference type="GO" id="GO:0006611">
    <property type="term" value="P:protein export from nucleus"/>
    <property type="evidence" value="ECO:0007669"/>
    <property type="project" value="TreeGrafter"/>
</dbReference>
<dbReference type="GO" id="GO:0004709">
    <property type="term" value="F:MAP kinase kinase kinase activity"/>
    <property type="evidence" value="ECO:0007669"/>
    <property type="project" value="UniProtKB-EC"/>
</dbReference>
<dbReference type="GO" id="GO:1902554">
    <property type="term" value="C:serine/threonine protein kinase complex"/>
    <property type="evidence" value="ECO:0007669"/>
    <property type="project" value="TreeGrafter"/>
</dbReference>
<protein>
    <submittedName>
        <fullName evidence="3">cAMP-dependent protein kinase catalytic subunit, putative</fullName>
        <ecNumber evidence="3">2.7.11.25</ecNumber>
    </submittedName>
</protein>
<reference evidence="3" key="2">
    <citation type="submission" date="2007-04" db="EMBL/GenBank/DDBJ databases">
        <title>The genome of the human body louse.</title>
        <authorList>
            <consortium name="The Human Body Louse Genome Consortium"/>
            <person name="Kirkness E."/>
            <person name="Walenz B."/>
            <person name="Hass B."/>
            <person name="Bruggner R."/>
            <person name="Strausberg R."/>
        </authorList>
    </citation>
    <scope>NUCLEOTIDE SEQUENCE</scope>
    <source>
        <strain evidence="3">USDA</strain>
    </source>
</reference>
<dbReference type="HOGENOM" id="CLU_000288_63_23_1"/>
<evidence type="ECO:0000256" key="1">
    <source>
        <dbReference type="ARBA" id="ARBA00008874"/>
    </source>
</evidence>
<accession>E0VA86</accession>
<name>E0VA86_PEDHC</name>
<dbReference type="Gene3D" id="1.10.510.10">
    <property type="entry name" value="Transferase(Phosphotransferase) domain 1"/>
    <property type="match status" value="1"/>
</dbReference>
<dbReference type="EMBL" id="AAZO01000374">
    <property type="status" value="NOT_ANNOTATED_CDS"/>
    <property type="molecule type" value="Genomic_DNA"/>
</dbReference>
<dbReference type="CDD" id="cd08216">
    <property type="entry name" value="PK_STRAD"/>
    <property type="match status" value="1"/>
</dbReference>
<dbReference type="GeneID" id="8232265"/>
<dbReference type="SUPFAM" id="SSF56112">
    <property type="entry name" value="Protein kinase-like (PK-like)"/>
    <property type="match status" value="1"/>
</dbReference>
<keyword evidence="3" id="KW-0808">Transferase</keyword>
<dbReference type="Proteomes" id="UP000009046">
    <property type="component" value="Unassembled WGS sequence"/>
</dbReference>
<dbReference type="InterPro" id="IPR011009">
    <property type="entry name" value="Kinase-like_dom_sf"/>
</dbReference>
<dbReference type="InterPro" id="IPR047173">
    <property type="entry name" value="STRAD_A/B-like"/>
</dbReference>
<dbReference type="PANTHER" id="PTHR48014:SF21">
    <property type="entry name" value="SERINE_THREONINE-PROTEIN KINASE FRAY2"/>
    <property type="match status" value="1"/>
</dbReference>
<keyword evidence="5" id="KW-1185">Reference proteome</keyword>
<dbReference type="FunCoup" id="E0VA86">
    <property type="interactions" value="1078"/>
</dbReference>
<dbReference type="OMA" id="INGVMPF"/>
<dbReference type="VEuPathDB" id="VectorBase:PHUM031260"/>
<sequence>MKYEPNPKDYDVVSLLGRCCGQIGMVLLAKHKKKTLVAVKKFDLEKADHKDVLQIQKEIIIMRQLKHNNVLSYEFCFVDNQSVYVVTQLCGFGSCTDLIANHFPVGLPELAICFILRDVLNALAYIHKKGIIHRAIRASHILVSANGKSMITGFRYAVHMVEGGKRKKCIHCFPTSAAVNLNWLSPELLEQSLEGYNEKSDIYSLGITSAELANGCVPFSDVPATLMLTEKVRGCAPQLIDQTTYPLYESESENNLVNCIVSSNDHKATRLFSESFHQFTNICLQKDHRLRPSAQQLLSHSFFKQLRQKSNNPNFMGDLLHPVMPLSASMDADADDLNTILANSDKMAEINISNVDWDFA</sequence>
<dbReference type="STRING" id="121224.E0VA86"/>
<keyword evidence="3" id="KW-0418">Kinase</keyword>
<evidence type="ECO:0000259" key="2">
    <source>
        <dbReference type="PROSITE" id="PS50011"/>
    </source>
</evidence>
<dbReference type="eggNOG" id="KOG0582">
    <property type="taxonomic scope" value="Eukaryota"/>
</dbReference>
<feature type="domain" description="Protein kinase" evidence="2">
    <location>
        <begin position="10"/>
        <end position="303"/>
    </location>
</feature>
<dbReference type="EMBL" id="DS235005">
    <property type="protein sequence ID" value="EEB10292.1"/>
    <property type="molecule type" value="Genomic_DNA"/>
</dbReference>
<evidence type="ECO:0000313" key="3">
    <source>
        <dbReference type="EMBL" id="EEB10292.1"/>
    </source>
</evidence>
<dbReference type="EC" id="2.7.11.25" evidence="3"/>
<dbReference type="EnsemblMetazoa" id="PHUM031260-RA">
    <property type="protein sequence ID" value="PHUM031260-PA"/>
    <property type="gene ID" value="PHUM031260"/>
</dbReference>
<reference evidence="4" key="3">
    <citation type="submission" date="2021-02" db="UniProtKB">
        <authorList>
            <consortium name="EnsemblMetazoa"/>
        </authorList>
    </citation>
    <scope>IDENTIFICATION</scope>
    <source>
        <strain evidence="4">USDA</strain>
    </source>
</reference>
<dbReference type="InParanoid" id="E0VA86"/>
<dbReference type="PROSITE" id="PS50011">
    <property type="entry name" value="PROTEIN_KINASE_DOM"/>
    <property type="match status" value="1"/>
</dbReference>
<dbReference type="InterPro" id="IPR000719">
    <property type="entry name" value="Prot_kinase_dom"/>
</dbReference>
<evidence type="ECO:0000313" key="5">
    <source>
        <dbReference type="Proteomes" id="UP000009046"/>
    </source>
</evidence>
<dbReference type="KEGG" id="phu:Phum_PHUM031260"/>
<dbReference type="GO" id="GO:0043539">
    <property type="term" value="F:protein serine/threonine kinase activator activity"/>
    <property type="evidence" value="ECO:0007669"/>
    <property type="project" value="InterPro"/>
</dbReference>
<dbReference type="AlphaFoldDB" id="E0VA86"/>
<evidence type="ECO:0000313" key="4">
    <source>
        <dbReference type="EnsemblMetazoa" id="PHUM031260-PA"/>
    </source>
</evidence>
<comment type="similarity">
    <text evidence="1">Belongs to the protein kinase superfamily. STE Ser/Thr protein kinase family. STE20 subfamily.</text>
</comment>
<dbReference type="PANTHER" id="PTHR48014">
    <property type="entry name" value="SERINE/THREONINE-PROTEIN KINASE FRAY2"/>
    <property type="match status" value="1"/>
</dbReference>
<dbReference type="OrthoDB" id="840771at2759"/>
<gene>
    <name evidence="4" type="primary">8232265</name>
    <name evidence="3" type="ORF">Phum_PHUM031260</name>
</gene>
<dbReference type="Pfam" id="PF00069">
    <property type="entry name" value="Pkinase"/>
    <property type="match status" value="1"/>
</dbReference>
<proteinExistence type="inferred from homology"/>
<organism>
    <name type="scientific">Pediculus humanus subsp. corporis</name>
    <name type="common">Body louse</name>
    <dbReference type="NCBI Taxonomy" id="121224"/>
    <lineage>
        <taxon>Eukaryota</taxon>
        <taxon>Metazoa</taxon>
        <taxon>Ecdysozoa</taxon>
        <taxon>Arthropoda</taxon>
        <taxon>Hexapoda</taxon>
        <taxon>Insecta</taxon>
        <taxon>Pterygota</taxon>
        <taxon>Neoptera</taxon>
        <taxon>Paraneoptera</taxon>
        <taxon>Psocodea</taxon>
        <taxon>Troctomorpha</taxon>
        <taxon>Phthiraptera</taxon>
        <taxon>Anoplura</taxon>
        <taxon>Pediculidae</taxon>
        <taxon>Pediculus</taxon>
    </lineage>
</organism>
<dbReference type="RefSeq" id="XP_002423030.1">
    <property type="nucleotide sequence ID" value="XM_002422985.1"/>
</dbReference>
<dbReference type="GO" id="GO:0005524">
    <property type="term" value="F:ATP binding"/>
    <property type="evidence" value="ECO:0007669"/>
    <property type="project" value="InterPro"/>
</dbReference>
<dbReference type="Gene3D" id="3.30.200.20">
    <property type="entry name" value="Phosphorylase Kinase, domain 1"/>
    <property type="match status" value="1"/>
</dbReference>
<reference evidence="3" key="1">
    <citation type="submission" date="2007-04" db="EMBL/GenBank/DDBJ databases">
        <title>Annotation of Pediculus humanus corporis strain USDA.</title>
        <authorList>
            <person name="Kirkness E."/>
            <person name="Hannick L."/>
            <person name="Hass B."/>
            <person name="Bruggner R."/>
            <person name="Lawson D."/>
            <person name="Bidwell S."/>
            <person name="Joardar V."/>
            <person name="Caler E."/>
            <person name="Walenz B."/>
            <person name="Inman J."/>
            <person name="Schobel S."/>
            <person name="Galinsky K."/>
            <person name="Amedeo P."/>
            <person name="Strausberg R."/>
        </authorList>
    </citation>
    <scope>NUCLEOTIDE SEQUENCE</scope>
    <source>
        <strain evidence="3">USDA</strain>
    </source>
</reference>
<dbReference type="CTD" id="8232265"/>